<dbReference type="Proteomes" id="UP000007463">
    <property type="component" value="Chromosome"/>
</dbReference>
<dbReference type="RefSeq" id="WP_013684869.1">
    <property type="nucleotide sequence ID" value="NC_015321.1"/>
</dbReference>
<protein>
    <submittedName>
        <fullName evidence="4">ABC transporter substrate-binding protein</fullName>
    </submittedName>
</protein>
<dbReference type="AlphaFoldDB" id="F2IB12"/>
<dbReference type="EMBL" id="CP002542">
    <property type="protein sequence ID" value="AEA42095.1"/>
    <property type="molecule type" value="Genomic_DNA"/>
</dbReference>
<dbReference type="SUPFAM" id="SSF53822">
    <property type="entry name" value="Periplasmic binding protein-like I"/>
    <property type="match status" value="1"/>
</dbReference>
<dbReference type="OrthoDB" id="947273at2"/>
<proteinExistence type="inferred from homology"/>
<sequence length="384" mass="42782">MQQTIGLLLPRSTYYRGLSFDLFEGVRSSLKQLEAENIRIVTENIGFGTDKQMCYKAAEQLIMHENATVVLAYIGHRMAQVLRPLFQAANRLLIVLDSGANAPHEWPETPNIIYHSLHNTFGSWLTAKRAVNDGFSQGGMVTGYYDGGYLQTWGISSGFTTAGGNISFNHATGYNKDDFSMLPLKEHAEKNPNGALLSLFSGDYVHWYFDGLKEVFGENHLPIYLPPFGCEETMLKDAKHPGGLIKGIAAWSYQLDNPANKLFIECIESSGRTANLFSLLGWEGAIIGVHATNLMLEQKNNVQFVADALNDFSFEGPRGKVYFHAPTRHTMAPMYKTSIQNNGNDGCSIIIEKKIDETVSDFEEFIALPMENAISGWYNSYTCI</sequence>
<gene>
    <name evidence="4" type="ordered locus">Fluta_0085</name>
</gene>
<evidence type="ECO:0000256" key="2">
    <source>
        <dbReference type="ARBA" id="ARBA00022729"/>
    </source>
</evidence>
<dbReference type="InterPro" id="IPR028081">
    <property type="entry name" value="Leu-bd"/>
</dbReference>
<reference evidence="4 5" key="1">
    <citation type="journal article" date="2011" name="Stand. Genomic Sci.">
        <title>Complete genome sequence of the gliding freshwater bacterium Fluviicola taffensis type strain (RW262).</title>
        <authorList>
            <person name="Woyke T."/>
            <person name="Chertkov O."/>
            <person name="Lapidus A."/>
            <person name="Nolan M."/>
            <person name="Lucas S."/>
            <person name="Del Rio T.G."/>
            <person name="Tice H."/>
            <person name="Cheng J.F."/>
            <person name="Tapia R."/>
            <person name="Han C."/>
            <person name="Goodwin L."/>
            <person name="Pitluck S."/>
            <person name="Liolios K."/>
            <person name="Pagani I."/>
            <person name="Ivanova N."/>
            <person name="Huntemann M."/>
            <person name="Mavromatis K."/>
            <person name="Mikhailova N."/>
            <person name="Pati A."/>
            <person name="Chen A."/>
            <person name="Palaniappan K."/>
            <person name="Land M."/>
            <person name="Hauser L."/>
            <person name="Brambilla E.M."/>
            <person name="Rohde M."/>
            <person name="Mwirichia R."/>
            <person name="Sikorski J."/>
            <person name="Tindall B.J."/>
            <person name="Goker M."/>
            <person name="Bristow J."/>
            <person name="Eisen J.A."/>
            <person name="Markowitz V."/>
            <person name="Hugenholtz P."/>
            <person name="Klenk H.P."/>
            <person name="Kyrpides N.C."/>
        </authorList>
    </citation>
    <scope>NUCLEOTIDE SEQUENCE [LARGE SCALE GENOMIC DNA]</scope>
    <source>
        <strain evidence="5">DSM 16823 / RW262 / RW262</strain>
    </source>
</reference>
<name>F2IB12_FLUTR</name>
<dbReference type="STRING" id="755732.Fluta_0085"/>
<evidence type="ECO:0000259" key="3">
    <source>
        <dbReference type="Pfam" id="PF13458"/>
    </source>
</evidence>
<dbReference type="InterPro" id="IPR028082">
    <property type="entry name" value="Peripla_BP_I"/>
</dbReference>
<accession>F2IB12</accession>
<evidence type="ECO:0000313" key="4">
    <source>
        <dbReference type="EMBL" id="AEA42095.1"/>
    </source>
</evidence>
<dbReference type="eggNOG" id="COG0683">
    <property type="taxonomic scope" value="Bacteria"/>
</dbReference>
<dbReference type="HOGENOM" id="CLU_715189_0_0_10"/>
<keyword evidence="5" id="KW-1185">Reference proteome</keyword>
<evidence type="ECO:0000313" key="5">
    <source>
        <dbReference type="Proteomes" id="UP000007463"/>
    </source>
</evidence>
<dbReference type="KEGG" id="fte:Fluta_0085"/>
<reference evidence="5" key="2">
    <citation type="submission" date="2011-02" db="EMBL/GenBank/DDBJ databases">
        <title>The complete genome of Fluviicola taffensis DSM 16823.</title>
        <authorList>
            <consortium name="US DOE Joint Genome Institute (JGI-PGF)"/>
            <person name="Lucas S."/>
            <person name="Copeland A."/>
            <person name="Lapidus A."/>
            <person name="Bruce D."/>
            <person name="Goodwin L."/>
            <person name="Pitluck S."/>
            <person name="Kyrpides N."/>
            <person name="Mavromatis K."/>
            <person name="Ivanova N."/>
            <person name="Mikhailova N."/>
            <person name="Pagani I."/>
            <person name="Chertkov O."/>
            <person name="Detter J.C."/>
            <person name="Han C."/>
            <person name="Tapia R."/>
            <person name="Land M."/>
            <person name="Hauser L."/>
            <person name="Markowitz V."/>
            <person name="Cheng J.-F."/>
            <person name="Hugenholtz P."/>
            <person name="Woyke T."/>
            <person name="Wu D."/>
            <person name="Tindall B."/>
            <person name="Pomrenke H.G."/>
            <person name="Brambilla E."/>
            <person name="Klenk H.-P."/>
            <person name="Eisen J.A."/>
        </authorList>
    </citation>
    <scope>NUCLEOTIDE SEQUENCE [LARGE SCALE GENOMIC DNA]</scope>
    <source>
        <strain evidence="5">DSM 16823 / RW262 / RW262</strain>
    </source>
</reference>
<dbReference type="Gene3D" id="3.40.50.2300">
    <property type="match status" value="2"/>
</dbReference>
<feature type="domain" description="Leucine-binding protein" evidence="3">
    <location>
        <begin position="3"/>
        <end position="343"/>
    </location>
</feature>
<dbReference type="Pfam" id="PF13458">
    <property type="entry name" value="Peripla_BP_6"/>
    <property type="match status" value="1"/>
</dbReference>
<comment type="similarity">
    <text evidence="1">Belongs to the leucine-binding protein family.</text>
</comment>
<organism evidence="4 5">
    <name type="scientific">Fluviicola taffensis (strain DSM 16823 / NCIMB 13979 / RW262)</name>
    <dbReference type="NCBI Taxonomy" id="755732"/>
    <lineage>
        <taxon>Bacteria</taxon>
        <taxon>Pseudomonadati</taxon>
        <taxon>Bacteroidota</taxon>
        <taxon>Flavobacteriia</taxon>
        <taxon>Flavobacteriales</taxon>
        <taxon>Crocinitomicaceae</taxon>
        <taxon>Fluviicola</taxon>
    </lineage>
</organism>
<keyword evidence="2" id="KW-0732">Signal</keyword>
<evidence type="ECO:0000256" key="1">
    <source>
        <dbReference type="ARBA" id="ARBA00010062"/>
    </source>
</evidence>